<dbReference type="SMART" id="SM00333">
    <property type="entry name" value="TUDOR"/>
    <property type="match status" value="8"/>
</dbReference>
<dbReference type="Pfam" id="PF00567">
    <property type="entry name" value="TUDOR"/>
    <property type="match status" value="8"/>
</dbReference>
<dbReference type="RefSeq" id="XP_031758847.1">
    <property type="nucleotide sequence ID" value="XM_031902987.1"/>
</dbReference>
<feature type="domain" description="Tudor" evidence="1">
    <location>
        <begin position="77"/>
        <end position="135"/>
    </location>
</feature>
<gene>
    <name evidence="3 4 5" type="primary">tdrd15</name>
</gene>
<dbReference type="InterPro" id="IPR050621">
    <property type="entry name" value="Tudor_domain_containing"/>
</dbReference>
<evidence type="ECO:0000313" key="2">
    <source>
        <dbReference type="Proteomes" id="UP000008143"/>
    </source>
</evidence>
<dbReference type="Proteomes" id="UP000008143">
    <property type="component" value="Chromosome 5"/>
</dbReference>
<dbReference type="InterPro" id="IPR047457">
    <property type="entry name" value="Tudor_TDRD15_rpt7"/>
</dbReference>
<organism evidence="2 4">
    <name type="scientific">Xenopus tropicalis</name>
    <name type="common">Western clawed frog</name>
    <name type="synonym">Silurana tropicalis</name>
    <dbReference type="NCBI Taxonomy" id="8364"/>
    <lineage>
        <taxon>Eukaryota</taxon>
        <taxon>Metazoa</taxon>
        <taxon>Chordata</taxon>
        <taxon>Craniata</taxon>
        <taxon>Vertebrata</taxon>
        <taxon>Euteleostomi</taxon>
        <taxon>Amphibia</taxon>
        <taxon>Batrachia</taxon>
        <taxon>Anura</taxon>
        <taxon>Pipoidea</taxon>
        <taxon>Pipidae</taxon>
        <taxon>Xenopodinae</taxon>
        <taxon>Xenopus</taxon>
        <taxon>Silurana</taxon>
    </lineage>
</organism>
<dbReference type="InterPro" id="IPR035437">
    <property type="entry name" value="SNase_OB-fold_sf"/>
</dbReference>
<evidence type="ECO:0000313" key="5">
    <source>
        <dbReference type="Xenbase" id="XB-GENE-6462376"/>
    </source>
</evidence>
<dbReference type="AGR" id="Xenbase:XB-GENE-6462376"/>
<dbReference type="PANTHER" id="PTHR22948:SF7">
    <property type="entry name" value="TUDOR DOMAIN-CONTAINING PROTEIN 15"/>
    <property type="match status" value="1"/>
</dbReference>
<dbReference type="PROSITE" id="PS50304">
    <property type="entry name" value="TUDOR"/>
    <property type="match status" value="7"/>
</dbReference>
<accession>A0A8J1JLU1</accession>
<feature type="domain" description="Tudor" evidence="1">
    <location>
        <begin position="996"/>
        <end position="1055"/>
    </location>
</feature>
<feature type="domain" description="Tudor" evidence="1">
    <location>
        <begin position="1280"/>
        <end position="1339"/>
    </location>
</feature>
<evidence type="ECO:0000313" key="3">
    <source>
        <dbReference type="RefSeq" id="XP_031758847.1"/>
    </source>
</evidence>
<protein>
    <submittedName>
        <fullName evidence="3 4">Tudor domain-containing protein 15 isoform X1</fullName>
    </submittedName>
</protein>
<evidence type="ECO:0000313" key="4">
    <source>
        <dbReference type="RefSeq" id="XP_031758848.1"/>
    </source>
</evidence>
<dbReference type="OrthoDB" id="9995375at2759"/>
<dbReference type="CDD" id="cd20442">
    <property type="entry name" value="Tudor_TDRD15_rpt7"/>
    <property type="match status" value="1"/>
</dbReference>
<keyword evidence="2" id="KW-1185">Reference proteome</keyword>
<dbReference type="Gene3D" id="2.30.30.140">
    <property type="match status" value="7"/>
</dbReference>
<dbReference type="Xenbase" id="XB-GENE-6462376">
    <property type="gene designation" value="tdrd15"/>
</dbReference>
<dbReference type="GeneID" id="101731147"/>
<feature type="domain" description="Tudor" evidence="1">
    <location>
        <begin position="1510"/>
        <end position="1570"/>
    </location>
</feature>
<sequence>MLIIQKPTKREILKTNTKMDVELSAKSLPNMALKILAVDCNPDNVIIKFQGKYNSESEFDYHILQNEIQLVPKVRDGIGSGEFCLVQDKPFGAWQRGKVLNKINEKSEVFLIDQGNTVNVDSTQIASASVELFSLPPRAVNGIFSGILPLGDKWTPKAVNYFSSLVGLQVEGHNQAVLLDQVTIFEVPTIITSAVELNLARYIDSTTFCLLTEILYKATINYQCKQLPDLLQQKTLYLSSSHSLHDLLSSSQKILDHLLPDVAIGATEKVKISAAVSYSRFYCHLLSWEKELGDLNTLMFSHYETIRIKQNSILDNFGVLCAAKRKDGLWHRGVIETFLCGKKVQIWFIDIGCRETISSSFVQKLKTEFLTLPMMAVPCSLISMNGHADYATNIQLTPFKQFLLGQAVIATFEQFNNEERLFYITLQTKEYDLNANCHLTNQCVPVFSPNCYRSLCDSTLPEKPSTFCVPDKASTEAVFHKTIQMDADSVHVGYVEYVLNPSNFWIRTDELQNEFSAMMEKIAETYNPCGPTERVLKDPEPGDLCCALYYKDRHYYRAIVTDILDLKVAVYFFDFGNTETVPCYDVKTLLPEFEILPALAMCCSLAYAYPVEDVWVKSANDFFKRMVSGKALLFHVLVKHKYKYIVDARYLEDSENSDIVMMMVKAGYAEYWKVNLNPSPVVTKIRSTGKYKNSKVVKQNKTRMTIAKHVLKNENERSRNQSPKTEVLPITFKQYLFKPGSVVNVKCSHVNSPRDFWCQLLTETSALALESIMKDIQSYYSCCNDMYKHGQIACIVKCADSGIFYRAAVHNVTEKAVDIILVDYGYSKRALISDLREIKPQFLALEGQAFRCSLNSFLTPVRPHLSWTSEACRDFKDFVNSSVTEDLKCTVHALFSMGTTDLFNAVSLEKRFVCVCQFLLNKGHTAFSHASIPLITLRSFCYSDFNIKVGNLEQVYITHVYSTSRFYCQLVRNTEAIEALMKRVSDIGDQLIQTDCTKESKLCIVKYFEDGHFYRALACPIESSLLFSAFFVDFGNSQMVTKKELLPIPDTAADLLSEPMQAIQFYLAGLENVVFTEEVIKWLDENCLGMQLNAVVLAKDCDNQLVVDLYKEKLHINQKVKELLGYPPSGDNIVILPQLKNEINPTSEKGISKKQTEQLMSQMLKCETPSQIDEVPTARLVSAFENLSVNQMQCNSVQNLVHREGKVALDVITSPRTCITCSDLPECLIEPLSKDVGYISHINSPSSFYIQLSKNENAIVHLAEELNKEPLSFQALSARDCKKGMLVAAEYPDDLCFYRAEILEMKEDKSFEVKFIDYGNTAYVSSLFLLPDKFLSVPKFSIAASLFGIEALKTREEWSRDVTSYFSQKVNGESVDCKFLKMNGMHWEVSLVCKTELVADDLIKHFGSTKTQNTASVTATHSTHPSNSKLIDMQNQCNVIGETNNEITYETREIQNQNVIPNQIETVKNMYFADCGRFFVTLHGCSLEANLVTLIAEAVKQADNRLAVKNITKGITCLAKSEKIQTWLRASVEDIFPQKLKMLVFYVDHGAHELISMHNAKVLSGDLLKIPKQAIACRWAWNEKINELEFQKMLSSLMKKDVQVLFLKFLKACQTWKVEVLINGSLLMEYFHANCRQAENSKNNSVTNRSFVEFCIPEPILQCGTIYTGFITAVYEPTDFYFQSEDSEDLMSKLLKLLHELSNDPLPLPCELLKPGVACLLKCFADNTWCRSKIIAIENSVLLNLVDYGVLKNIPFSDVGRLKCIPEKLASLPSLTYHCSLYGVKPYGGSEWSKDAVTFFTNFVMKHSSLLLQCVGNKAPGKMEVNIYGQGSLSKCLVSMGFAEFSERATAWNSDSVNNMPNGLLKSKTTADMYLQNSNKQRQDYNSNVTLYSYAQNKNSKEFQMPKRKQETFLDN</sequence>
<feature type="domain" description="Tudor" evidence="1">
    <location>
        <begin position="538"/>
        <end position="596"/>
    </location>
</feature>
<dbReference type="InterPro" id="IPR047452">
    <property type="entry name" value="Tudor_TDRD15_rpt2"/>
</dbReference>
<dbReference type="SUPFAM" id="SSF63748">
    <property type="entry name" value="Tudor/PWWP/MBT"/>
    <property type="match status" value="8"/>
</dbReference>
<dbReference type="PANTHER" id="PTHR22948">
    <property type="entry name" value="TUDOR DOMAIN CONTAINING PROTEIN"/>
    <property type="match status" value="1"/>
</dbReference>
<reference evidence="3 4" key="1">
    <citation type="submission" date="2025-04" db="UniProtKB">
        <authorList>
            <consortium name="RefSeq"/>
        </authorList>
    </citation>
    <scope>IDENTIFICATION</scope>
    <source>
        <strain evidence="3 4">Nigerian</strain>
        <tissue evidence="3 4">Liver and blood</tissue>
    </source>
</reference>
<dbReference type="Gene3D" id="2.40.50.90">
    <property type="match status" value="5"/>
</dbReference>
<dbReference type="OMA" id="NMSFECL"/>
<dbReference type="RefSeq" id="XP_031758848.1">
    <property type="nucleotide sequence ID" value="XM_031902988.1"/>
</dbReference>
<feature type="domain" description="Tudor" evidence="1">
    <location>
        <begin position="787"/>
        <end position="845"/>
    </location>
</feature>
<feature type="domain" description="Tudor" evidence="1">
    <location>
        <begin position="314"/>
        <end position="372"/>
    </location>
</feature>
<dbReference type="InterPro" id="IPR047450">
    <property type="entry name" value="Tudor_TDRD15_rpt1"/>
</dbReference>
<proteinExistence type="predicted"/>
<dbReference type="CTD" id="100129278"/>
<dbReference type="CDD" id="cd20436">
    <property type="entry name" value="Tudor_TDRD15_rpt1"/>
    <property type="match status" value="1"/>
</dbReference>
<dbReference type="InterPro" id="IPR002999">
    <property type="entry name" value="Tudor"/>
</dbReference>
<evidence type="ECO:0000259" key="1">
    <source>
        <dbReference type="PROSITE" id="PS50304"/>
    </source>
</evidence>
<name>A0A8J1JLU1_XENTR</name>
<dbReference type="CDD" id="cd20437">
    <property type="entry name" value="Tudor_TDRD15_rpt2"/>
    <property type="match status" value="1"/>
</dbReference>